<gene>
    <name evidence="4" type="ORF">BGW36DRAFT_294698</name>
</gene>
<evidence type="ECO:0000313" key="5">
    <source>
        <dbReference type="Proteomes" id="UP001201262"/>
    </source>
</evidence>
<proteinExistence type="predicted"/>
<dbReference type="InterPro" id="IPR013094">
    <property type="entry name" value="AB_hydrolase_3"/>
</dbReference>
<comment type="caution">
    <text evidence="4">The sequence shown here is derived from an EMBL/GenBank/DDBJ whole genome shotgun (WGS) entry which is preliminary data.</text>
</comment>
<dbReference type="Pfam" id="PF07859">
    <property type="entry name" value="Abhydrolase_3"/>
    <property type="match status" value="1"/>
</dbReference>
<accession>A0AAD4KT14</accession>
<evidence type="ECO:0000256" key="2">
    <source>
        <dbReference type="SAM" id="Phobius"/>
    </source>
</evidence>
<dbReference type="AlphaFoldDB" id="A0AAD4KT14"/>
<reference evidence="4" key="1">
    <citation type="submission" date="2021-12" db="EMBL/GenBank/DDBJ databases">
        <title>Convergent genome expansion in fungi linked to evolution of root-endophyte symbiosis.</title>
        <authorList>
            <consortium name="DOE Joint Genome Institute"/>
            <person name="Ke Y.-H."/>
            <person name="Bonito G."/>
            <person name="Liao H.-L."/>
            <person name="Looney B."/>
            <person name="Rojas-Flechas A."/>
            <person name="Nash J."/>
            <person name="Hameed K."/>
            <person name="Schadt C."/>
            <person name="Martin F."/>
            <person name="Crous P.W."/>
            <person name="Miettinen O."/>
            <person name="Magnuson J.K."/>
            <person name="Labbe J."/>
            <person name="Jacobson D."/>
            <person name="Doktycz M.J."/>
            <person name="Veneault-Fourrey C."/>
            <person name="Kuo A."/>
            <person name="Mondo S."/>
            <person name="Calhoun S."/>
            <person name="Riley R."/>
            <person name="Ohm R."/>
            <person name="LaButti K."/>
            <person name="Andreopoulos B."/>
            <person name="Pangilinan J."/>
            <person name="Nolan M."/>
            <person name="Tritt A."/>
            <person name="Clum A."/>
            <person name="Lipzen A."/>
            <person name="Daum C."/>
            <person name="Barry K."/>
            <person name="Grigoriev I.V."/>
            <person name="Vilgalys R."/>
        </authorList>
    </citation>
    <scope>NUCLEOTIDE SEQUENCE</scope>
    <source>
        <strain evidence="4">PMI_201</strain>
    </source>
</reference>
<dbReference type="EMBL" id="JAJTJA010000005">
    <property type="protein sequence ID" value="KAH8698663.1"/>
    <property type="molecule type" value="Genomic_DNA"/>
</dbReference>
<dbReference type="Proteomes" id="UP001201262">
    <property type="component" value="Unassembled WGS sequence"/>
</dbReference>
<evidence type="ECO:0000259" key="3">
    <source>
        <dbReference type="Pfam" id="PF07859"/>
    </source>
</evidence>
<dbReference type="PANTHER" id="PTHR48081">
    <property type="entry name" value="AB HYDROLASE SUPERFAMILY PROTEIN C4A8.06C"/>
    <property type="match status" value="1"/>
</dbReference>
<dbReference type="InterPro" id="IPR050300">
    <property type="entry name" value="GDXG_lipolytic_enzyme"/>
</dbReference>
<feature type="domain" description="Alpha/beta hydrolase fold-3" evidence="3">
    <location>
        <begin position="120"/>
        <end position="334"/>
    </location>
</feature>
<dbReference type="RefSeq" id="XP_046073127.1">
    <property type="nucleotide sequence ID" value="XM_046211121.1"/>
</dbReference>
<keyword evidence="1" id="KW-0378">Hydrolase</keyword>
<sequence length="365" mass="40518">MSEKCELAKSNSSEQRLSIAEKLDLLPALVSILWVGFISVFTGIKRGKNGTPSFHLHVAYSILRKATRRLSPLQFQWMSPPTDKMYEIYMKRRRLTPETIMLDHGAKGHWIGSQNAPYVLIWYHGGGFCLPANIGYFKFWADLCSSSRDSGKDVAIFAVTYTLAPHAQYPVQLIQAVEALRYVLTIPHYRPGNILLGGDSAGGNLALGVLSHLTHSHPAITNLNVSESLAGTVVIAPWTSLEETVAGKYDCTGDIITPDAAKPWASAYLGKTERDYYTDPVTAPSSWFSNFPVQEILVLGGQNEILLPFIKQFVVKVKTGFPSIEFFIGEGEGHVAPIYNLYVGDKKETKQGHKVKAWLKRFLTN</sequence>
<dbReference type="PANTHER" id="PTHR48081:SF21">
    <property type="entry name" value="LIPASE_THIOESTERASE FAMILY PROTEIN (AFU_ORTHOLOGUE AFUA_8G02590)"/>
    <property type="match status" value="1"/>
</dbReference>
<keyword evidence="2" id="KW-0812">Transmembrane</keyword>
<feature type="transmembrane region" description="Helical" evidence="2">
    <location>
        <begin position="25"/>
        <end position="44"/>
    </location>
</feature>
<dbReference type="Gene3D" id="3.40.50.1820">
    <property type="entry name" value="alpha/beta hydrolase"/>
    <property type="match status" value="1"/>
</dbReference>
<organism evidence="4 5">
    <name type="scientific">Talaromyces proteolyticus</name>
    <dbReference type="NCBI Taxonomy" id="1131652"/>
    <lineage>
        <taxon>Eukaryota</taxon>
        <taxon>Fungi</taxon>
        <taxon>Dikarya</taxon>
        <taxon>Ascomycota</taxon>
        <taxon>Pezizomycotina</taxon>
        <taxon>Eurotiomycetes</taxon>
        <taxon>Eurotiomycetidae</taxon>
        <taxon>Eurotiales</taxon>
        <taxon>Trichocomaceae</taxon>
        <taxon>Talaromyces</taxon>
        <taxon>Talaromyces sect. Bacilispori</taxon>
    </lineage>
</organism>
<keyword evidence="2" id="KW-0472">Membrane</keyword>
<evidence type="ECO:0000256" key="1">
    <source>
        <dbReference type="ARBA" id="ARBA00022801"/>
    </source>
</evidence>
<keyword evidence="2" id="KW-1133">Transmembrane helix</keyword>
<evidence type="ECO:0000313" key="4">
    <source>
        <dbReference type="EMBL" id="KAH8698663.1"/>
    </source>
</evidence>
<dbReference type="InterPro" id="IPR029058">
    <property type="entry name" value="AB_hydrolase_fold"/>
</dbReference>
<name>A0AAD4KT14_9EURO</name>
<dbReference type="GeneID" id="70241408"/>
<dbReference type="SUPFAM" id="SSF53474">
    <property type="entry name" value="alpha/beta-Hydrolases"/>
    <property type="match status" value="1"/>
</dbReference>
<protein>
    <submittedName>
        <fullName evidence="4">Lipase/thioesterase family protein</fullName>
    </submittedName>
</protein>
<keyword evidence="5" id="KW-1185">Reference proteome</keyword>
<dbReference type="GO" id="GO:0016787">
    <property type="term" value="F:hydrolase activity"/>
    <property type="evidence" value="ECO:0007669"/>
    <property type="project" value="UniProtKB-KW"/>
</dbReference>